<name>A0A0N4VJR3_ENTVE</name>
<reference evidence="5 6" key="2">
    <citation type="submission" date="2018-10" db="EMBL/GenBank/DDBJ databases">
        <authorList>
            <consortium name="Pathogen Informatics"/>
        </authorList>
    </citation>
    <scope>NUCLEOTIDE SEQUENCE [LARGE SCALE GENOMIC DNA]</scope>
</reference>
<feature type="compositionally biased region" description="Low complexity" evidence="2">
    <location>
        <begin position="250"/>
        <end position="260"/>
    </location>
</feature>
<dbReference type="STRING" id="51028.A0A0N4VJR3"/>
<dbReference type="Proteomes" id="UP000274131">
    <property type="component" value="Unassembled WGS sequence"/>
</dbReference>
<evidence type="ECO:0000313" key="5">
    <source>
        <dbReference type="EMBL" id="VDD95658.1"/>
    </source>
</evidence>
<feature type="compositionally biased region" description="Low complexity" evidence="2">
    <location>
        <begin position="149"/>
        <end position="160"/>
    </location>
</feature>
<dbReference type="SMART" id="SM01088">
    <property type="entry name" value="Col_cuticle_N"/>
    <property type="match status" value="1"/>
</dbReference>
<accession>A0A0N4VJR3</accession>
<feature type="compositionally biased region" description="Pro residues" evidence="2">
    <location>
        <begin position="326"/>
        <end position="335"/>
    </location>
</feature>
<gene>
    <name evidence="5" type="ORF">EVEC_LOCUS10409</name>
</gene>
<feature type="region of interest" description="Disordered" evidence="2">
    <location>
        <begin position="149"/>
        <end position="335"/>
    </location>
</feature>
<dbReference type="AlphaFoldDB" id="A0A0N4VJR3"/>
<evidence type="ECO:0000259" key="4">
    <source>
        <dbReference type="SMART" id="SM01088"/>
    </source>
</evidence>
<evidence type="ECO:0000313" key="7">
    <source>
        <dbReference type="WBParaSite" id="EVEC_0001108401-mRNA-1"/>
    </source>
</evidence>
<feature type="domain" description="Nematode cuticle collagen N-terminal" evidence="4">
    <location>
        <begin position="25"/>
        <end position="77"/>
    </location>
</feature>
<feature type="transmembrane region" description="Helical" evidence="3">
    <location>
        <begin position="26"/>
        <end position="52"/>
    </location>
</feature>
<keyword evidence="3" id="KW-0812">Transmembrane</keyword>
<dbReference type="PANTHER" id="PTHR24637:SF377">
    <property type="entry name" value="COLLAGEN TYPE IX ALPHA 1 CHAIN"/>
    <property type="match status" value="1"/>
</dbReference>
<feature type="compositionally biased region" description="Pro residues" evidence="2">
    <location>
        <begin position="192"/>
        <end position="201"/>
    </location>
</feature>
<keyword evidence="3" id="KW-0472">Membrane</keyword>
<evidence type="ECO:0000256" key="2">
    <source>
        <dbReference type="SAM" id="MobiDB-lite"/>
    </source>
</evidence>
<dbReference type="EMBL" id="UXUI01010823">
    <property type="protein sequence ID" value="VDD95658.1"/>
    <property type="molecule type" value="Genomic_DNA"/>
</dbReference>
<dbReference type="InterPro" id="IPR002486">
    <property type="entry name" value="Col_cuticle_N"/>
</dbReference>
<keyword evidence="6" id="KW-1185">Reference proteome</keyword>
<dbReference type="GO" id="GO:0042302">
    <property type="term" value="F:structural constituent of cuticle"/>
    <property type="evidence" value="ECO:0007669"/>
    <property type="project" value="InterPro"/>
</dbReference>
<evidence type="ECO:0000313" key="6">
    <source>
        <dbReference type="Proteomes" id="UP000274131"/>
    </source>
</evidence>
<proteinExistence type="predicted"/>
<feature type="compositionally biased region" description="Gly residues" evidence="2">
    <location>
        <begin position="233"/>
        <end position="242"/>
    </location>
</feature>
<keyword evidence="3" id="KW-1133">Transmembrane helix</keyword>
<dbReference type="WBParaSite" id="EVEC_0001108401-mRNA-1">
    <property type="protein sequence ID" value="EVEC_0001108401-mRNA-1"/>
    <property type="gene ID" value="EVEC_0001108401"/>
</dbReference>
<feature type="compositionally biased region" description="Low complexity" evidence="2">
    <location>
        <begin position="283"/>
        <end position="292"/>
    </location>
</feature>
<sequence length="335" mass="33657">MTANLAKESDKFNFEKLREAEIFRRLAFVGILTSTVAALSCVIAVPALYGYIQKIQSGLQLEADYCKSMTDTMWQQFAKAQQHKGVFKQHNQQHDLEALLAETFSENSTPGRFKRGSRSSSYIASFSPSFSAGVELEDLPCSCGIGAPGSLGAPGLPGDAGVDGKPGANGKNGKDAKPGDLLKPDDFCFDCPPGPAGPQGPPGQQGPKGNPGLPGLPGEPGAPGKAGSIGPLGEAGPGGPQGEPGPPGLPGLVLDVEGPEGPVGPPGPPGQQGSPGLDGADGKPGSPGLQGPQGPPGKRGPDGKPGVKGDQGIAGPQGLGGSCDHCPPPRTAPGY</sequence>
<dbReference type="Pfam" id="PF01484">
    <property type="entry name" value="Col_cuticle_N"/>
    <property type="match status" value="1"/>
</dbReference>
<keyword evidence="1" id="KW-0677">Repeat</keyword>
<feature type="compositionally biased region" description="Low complexity" evidence="2">
    <location>
        <begin position="222"/>
        <end position="232"/>
    </location>
</feature>
<protein>
    <submittedName>
        <fullName evidence="7">Col_cuticle_N domain-containing protein</fullName>
    </submittedName>
</protein>
<dbReference type="PANTHER" id="PTHR24637">
    <property type="entry name" value="COLLAGEN"/>
    <property type="match status" value="1"/>
</dbReference>
<organism evidence="7">
    <name type="scientific">Enterobius vermicularis</name>
    <name type="common">Human pinworm</name>
    <dbReference type="NCBI Taxonomy" id="51028"/>
    <lineage>
        <taxon>Eukaryota</taxon>
        <taxon>Metazoa</taxon>
        <taxon>Ecdysozoa</taxon>
        <taxon>Nematoda</taxon>
        <taxon>Chromadorea</taxon>
        <taxon>Rhabditida</taxon>
        <taxon>Spirurina</taxon>
        <taxon>Oxyuridomorpha</taxon>
        <taxon>Oxyuroidea</taxon>
        <taxon>Oxyuridae</taxon>
        <taxon>Enterobius</taxon>
    </lineage>
</organism>
<dbReference type="OrthoDB" id="5868330at2759"/>
<evidence type="ECO:0000256" key="1">
    <source>
        <dbReference type="ARBA" id="ARBA00022737"/>
    </source>
</evidence>
<evidence type="ECO:0000256" key="3">
    <source>
        <dbReference type="SAM" id="Phobius"/>
    </source>
</evidence>
<dbReference type="Pfam" id="PF01391">
    <property type="entry name" value="Collagen"/>
    <property type="match status" value="2"/>
</dbReference>
<feature type="compositionally biased region" description="Basic and acidic residues" evidence="2">
    <location>
        <begin position="172"/>
        <end position="186"/>
    </location>
</feature>
<dbReference type="InterPro" id="IPR008160">
    <property type="entry name" value="Collagen"/>
</dbReference>
<reference evidence="7" key="1">
    <citation type="submission" date="2017-02" db="UniProtKB">
        <authorList>
            <consortium name="WormBaseParasite"/>
        </authorList>
    </citation>
    <scope>IDENTIFICATION</scope>
</reference>